<dbReference type="Proteomes" id="UP000326364">
    <property type="component" value="Unassembled WGS sequence"/>
</dbReference>
<dbReference type="Gene3D" id="4.10.520.10">
    <property type="entry name" value="IHF-like DNA-binding proteins"/>
    <property type="match status" value="1"/>
</dbReference>
<dbReference type="PRINTS" id="PR01727">
    <property type="entry name" value="DNABINDINGHU"/>
</dbReference>
<dbReference type="PANTHER" id="PTHR33175:SF5">
    <property type="entry name" value="INTEGRATION HOST FACTOR SUBUNIT BETA"/>
    <property type="match status" value="1"/>
</dbReference>
<evidence type="ECO:0000256" key="1">
    <source>
        <dbReference type="ARBA" id="ARBA00010529"/>
    </source>
</evidence>
<evidence type="ECO:0000313" key="5">
    <source>
        <dbReference type="EMBL" id="KAA9024732.1"/>
    </source>
</evidence>
<dbReference type="SMART" id="SM00411">
    <property type="entry name" value="BHL"/>
    <property type="match status" value="1"/>
</dbReference>
<evidence type="ECO:0000313" key="4">
    <source>
        <dbReference type="EMBL" id="KAA9012271.1"/>
    </source>
</evidence>
<dbReference type="EMBL" id="VYQB01000024">
    <property type="protein sequence ID" value="KAA9012271.1"/>
    <property type="molecule type" value="Genomic_DNA"/>
</dbReference>
<dbReference type="RefSeq" id="WP_120253611.1">
    <property type="nucleotide sequence ID" value="NZ_JBNNIY010000049.1"/>
</dbReference>
<accession>A0A5J5HT78</accession>
<reference evidence="6 7" key="1">
    <citation type="submission" date="2019-09" db="EMBL/GenBank/DDBJ databases">
        <authorList>
            <person name="Feng G."/>
        </authorList>
    </citation>
    <scope>NUCLEOTIDE SEQUENCE [LARGE SCALE GENOMIC DNA]</scope>
    <source>
        <strain evidence="5 6">KACC 19283</strain>
        <strain evidence="4 7">KACC 19284</strain>
    </source>
</reference>
<protein>
    <submittedName>
        <fullName evidence="5">Integration host factor subunit beta</fullName>
    </submittedName>
</protein>
<dbReference type="GO" id="GO:0030527">
    <property type="term" value="F:structural constituent of chromatin"/>
    <property type="evidence" value="ECO:0007669"/>
    <property type="project" value="InterPro"/>
</dbReference>
<dbReference type="GO" id="GO:0003677">
    <property type="term" value="F:DNA binding"/>
    <property type="evidence" value="ECO:0007669"/>
    <property type="project" value="UniProtKB-KW"/>
</dbReference>
<dbReference type="GO" id="GO:0005829">
    <property type="term" value="C:cytosol"/>
    <property type="evidence" value="ECO:0007669"/>
    <property type="project" value="TreeGrafter"/>
</dbReference>
<name>A0A5J5HT78_9SPHN</name>
<dbReference type="SUPFAM" id="SSF47729">
    <property type="entry name" value="IHF-like DNA-binding proteins"/>
    <property type="match status" value="1"/>
</dbReference>
<evidence type="ECO:0000256" key="2">
    <source>
        <dbReference type="ARBA" id="ARBA00023125"/>
    </source>
</evidence>
<dbReference type="EMBL" id="VYQA01000024">
    <property type="protein sequence ID" value="KAA9024732.1"/>
    <property type="molecule type" value="Genomic_DNA"/>
</dbReference>
<keyword evidence="2" id="KW-0238">DNA-binding</keyword>
<comment type="similarity">
    <text evidence="1 3">Belongs to the bacterial histone-like protein family.</text>
</comment>
<evidence type="ECO:0000313" key="7">
    <source>
        <dbReference type="Proteomes" id="UP000326364"/>
    </source>
</evidence>
<dbReference type="Proteomes" id="UP000325933">
    <property type="component" value="Unassembled WGS sequence"/>
</dbReference>
<dbReference type="InterPro" id="IPR000119">
    <property type="entry name" value="Hist_DNA-bd"/>
</dbReference>
<proteinExistence type="inferred from homology"/>
<evidence type="ECO:0000313" key="6">
    <source>
        <dbReference type="Proteomes" id="UP000325933"/>
    </source>
</evidence>
<evidence type="ECO:0000256" key="3">
    <source>
        <dbReference type="RuleBase" id="RU003939"/>
    </source>
</evidence>
<keyword evidence="7" id="KW-1185">Reference proteome</keyword>
<dbReference type="Pfam" id="PF00216">
    <property type="entry name" value="Bac_DNA_binding"/>
    <property type="match status" value="1"/>
</dbReference>
<comment type="caution">
    <text evidence="5">The sequence shown here is derived from an EMBL/GenBank/DDBJ whole genome shotgun (WGS) entry which is preliminary data.</text>
</comment>
<dbReference type="InterPro" id="IPR010992">
    <property type="entry name" value="IHF-like_DNA-bd_dom_sf"/>
</dbReference>
<organism evidence="5 6">
    <name type="scientific">Sphingobium limneticum</name>
    <dbReference type="NCBI Taxonomy" id="1007511"/>
    <lineage>
        <taxon>Bacteria</taxon>
        <taxon>Pseudomonadati</taxon>
        <taxon>Pseudomonadota</taxon>
        <taxon>Alphaproteobacteria</taxon>
        <taxon>Sphingomonadales</taxon>
        <taxon>Sphingomonadaceae</taxon>
        <taxon>Sphingobium</taxon>
    </lineage>
</organism>
<dbReference type="AlphaFoldDB" id="A0A5J5HT78"/>
<dbReference type="CDD" id="cd13836">
    <property type="entry name" value="IHF_B"/>
    <property type="match status" value="1"/>
</dbReference>
<gene>
    <name evidence="5" type="ORF">F4U95_21620</name>
    <name evidence="4" type="ORF">F4U96_21505</name>
</gene>
<sequence length="94" mass="10396">MVRSDLIDRIAEENPGLTQSEVETIVEAFFGAIVGQLNSGGRVELRGFGIFSVRSYGARAGRNPRTGEPVAVEAKNRPFFKASRQMIERLNTVR</sequence>
<dbReference type="PANTHER" id="PTHR33175">
    <property type="entry name" value="DNA-BINDING PROTEIN HU"/>
    <property type="match status" value="1"/>
</dbReference>